<evidence type="ECO:0000256" key="6">
    <source>
        <dbReference type="PROSITE-ProRule" id="PRU00192"/>
    </source>
</evidence>
<dbReference type="EMBL" id="JANBPU010000009">
    <property type="protein sequence ID" value="KAJ1920856.1"/>
    <property type="molecule type" value="Genomic_DNA"/>
</dbReference>
<feature type="domain" description="F-BAR" evidence="11">
    <location>
        <begin position="53"/>
        <end position="306"/>
    </location>
</feature>
<evidence type="ECO:0000313" key="13">
    <source>
        <dbReference type="Proteomes" id="UP001150538"/>
    </source>
</evidence>
<accession>A0A9W8AAJ8</accession>
<keyword evidence="7 8" id="KW-0175">Coiled coil</keyword>
<protein>
    <submittedName>
        <fullName evidence="12">Formin-binding protein</fullName>
    </submittedName>
</protein>
<sequence>MKYNLVFSKNKDGQTKVKSVTDPTADNDKGGQSSSSTLGAMVEASKSEISSSARFSENFWSDDDRGVEVVMKKMQSAKQTLTDIHRLFASRAQLEEEYGKKLLKLSRAGLGSEELGTTLDALHTVRSELEESAGAHLKLGKQFREELAQPLYKFIEKQRQKRKQQQAIIQKTTRDKSALRSQLIKIREKKDAEVSKRIELERLVISMQEMVDPKLRQKLEKAQALSRNAENEYKETQRKLIESDHQWFSVWQSACDVFQILEEERIEYMKTALWEYANIISGVCVTDDASMEKIRQELEKVDVDTDIEKYIQKFRTGSPSKEQEELKTPNTDGENEHMSSLESSGRVASSKGAPVSSSMSRPVDQENHYNMAAVPPNTVRKVPLTPQQTPQNSLSSQPSTLRPPTTNSARGQTQAQPQPIPPQSQTPVQNHPRRNDPNWQTRPGTSMQQHSPHTPQQHPSPYAQQPQYRRASGTDVYYRGQQPPPQQPQYGSPQSRPYQADPRAPSSMGGYPNVDPRAPSVMGQRPPTSASMYGPGPYQQYAPSPEPGSIPRHRSSTFTDSANHPQYASLNTNTNIPPQPAYADPNTYRANSAPSSPVYHHRRANSGTMMGAPNGASPGRPGSQGYYHHPPPPGGQPPHPPPVSGYQQPAYRTETPLPGGNPAYPGRSMTPGGRPPTQQTMHSQSPYHQQAPPPPPTSVPAQYAPSPTPSHNLGTIKTQSSASLRQPQGASTIGRSEDTRPVLFYVRALHDYTAEQPEEISLRERMVVSVLATNLDGWWEGEITDPTTGELKRGLFPSNFTDPLEY</sequence>
<name>A0A9W8AAJ8_9FUNG</name>
<evidence type="ECO:0000256" key="3">
    <source>
        <dbReference type="ARBA" id="ARBA00022490"/>
    </source>
</evidence>
<evidence type="ECO:0000259" key="10">
    <source>
        <dbReference type="PROSITE" id="PS50002"/>
    </source>
</evidence>
<dbReference type="PROSITE" id="PS50002">
    <property type="entry name" value="SH3"/>
    <property type="match status" value="1"/>
</dbReference>
<feature type="compositionally biased region" description="Pro residues" evidence="9">
    <location>
        <begin position="629"/>
        <end position="643"/>
    </location>
</feature>
<evidence type="ECO:0000256" key="7">
    <source>
        <dbReference type="PROSITE-ProRule" id="PRU01077"/>
    </source>
</evidence>
<dbReference type="SMART" id="SM00326">
    <property type="entry name" value="SH3"/>
    <property type="match status" value="1"/>
</dbReference>
<feature type="region of interest" description="Disordered" evidence="9">
    <location>
        <begin position="313"/>
        <end position="363"/>
    </location>
</feature>
<dbReference type="SMART" id="SM00055">
    <property type="entry name" value="FCH"/>
    <property type="match status" value="1"/>
</dbReference>
<dbReference type="Pfam" id="PF00611">
    <property type="entry name" value="FCH"/>
    <property type="match status" value="1"/>
</dbReference>
<dbReference type="Proteomes" id="UP001150538">
    <property type="component" value="Unassembled WGS sequence"/>
</dbReference>
<feature type="coiled-coil region" evidence="8">
    <location>
        <begin position="155"/>
        <end position="246"/>
    </location>
</feature>
<keyword evidence="3" id="KW-0963">Cytoplasm</keyword>
<feature type="compositionally biased region" description="Polar residues" evidence="9">
    <location>
        <begin position="556"/>
        <end position="576"/>
    </location>
</feature>
<evidence type="ECO:0000256" key="2">
    <source>
        <dbReference type="ARBA" id="ARBA00022443"/>
    </source>
</evidence>
<reference evidence="12" key="1">
    <citation type="submission" date="2022-07" db="EMBL/GenBank/DDBJ databases">
        <title>Phylogenomic reconstructions and comparative analyses of Kickxellomycotina fungi.</title>
        <authorList>
            <person name="Reynolds N.K."/>
            <person name="Stajich J.E."/>
            <person name="Barry K."/>
            <person name="Grigoriev I.V."/>
            <person name="Crous P."/>
            <person name="Smith M.E."/>
        </authorList>
    </citation>
    <scope>NUCLEOTIDE SEQUENCE</scope>
    <source>
        <strain evidence="12">NBRC 100468</strain>
    </source>
</reference>
<feature type="compositionally biased region" description="Polar residues" evidence="9">
    <location>
        <begin position="709"/>
        <end position="734"/>
    </location>
</feature>
<proteinExistence type="predicted"/>
<dbReference type="Pfam" id="PF00018">
    <property type="entry name" value="SH3_1"/>
    <property type="match status" value="1"/>
</dbReference>
<dbReference type="InterPro" id="IPR001452">
    <property type="entry name" value="SH3_domain"/>
</dbReference>
<dbReference type="InterPro" id="IPR036028">
    <property type="entry name" value="SH3-like_dom_sf"/>
</dbReference>
<feature type="region of interest" description="Disordered" evidence="9">
    <location>
        <begin position="1"/>
        <end position="38"/>
    </location>
</feature>
<comment type="subcellular location">
    <subcellularLocation>
        <location evidence="1">Cytoplasm</location>
        <location evidence="1">Cytoskeleton</location>
    </subcellularLocation>
</comment>
<feature type="domain" description="SH3" evidence="10">
    <location>
        <begin position="741"/>
        <end position="806"/>
    </location>
</feature>
<dbReference type="PROSITE" id="PS51741">
    <property type="entry name" value="F_BAR"/>
    <property type="match status" value="1"/>
</dbReference>
<dbReference type="Gene3D" id="1.20.1270.60">
    <property type="entry name" value="Arfaptin homology (AH) domain/BAR domain"/>
    <property type="match status" value="1"/>
</dbReference>
<evidence type="ECO:0000256" key="8">
    <source>
        <dbReference type="SAM" id="Coils"/>
    </source>
</evidence>
<keyword evidence="2 6" id="KW-0728">SH3 domain</keyword>
<keyword evidence="13" id="KW-1185">Reference proteome</keyword>
<dbReference type="GO" id="GO:0005886">
    <property type="term" value="C:plasma membrane"/>
    <property type="evidence" value="ECO:0007669"/>
    <property type="project" value="TreeGrafter"/>
</dbReference>
<feature type="compositionally biased region" description="Polar residues" evidence="9">
    <location>
        <begin position="385"/>
        <end position="411"/>
    </location>
</feature>
<keyword evidence="4" id="KW-0597">Phosphoprotein</keyword>
<feature type="region of interest" description="Disordered" evidence="9">
    <location>
        <begin position="380"/>
        <end position="736"/>
    </location>
</feature>
<dbReference type="SUPFAM" id="SSF103657">
    <property type="entry name" value="BAR/IMD domain-like"/>
    <property type="match status" value="1"/>
</dbReference>
<comment type="caution">
    <text evidence="12">The sequence shown here is derived from an EMBL/GenBank/DDBJ whole genome shotgun (WGS) entry which is preliminary data.</text>
</comment>
<dbReference type="PANTHER" id="PTHR23065:SF7">
    <property type="entry name" value="NOSTRIN, ISOFORM H"/>
    <property type="match status" value="1"/>
</dbReference>
<dbReference type="GO" id="GO:0032153">
    <property type="term" value="C:cell division site"/>
    <property type="evidence" value="ECO:0007669"/>
    <property type="project" value="TreeGrafter"/>
</dbReference>
<keyword evidence="5" id="KW-0206">Cytoskeleton</keyword>
<dbReference type="InterPro" id="IPR001060">
    <property type="entry name" value="FCH_dom"/>
</dbReference>
<dbReference type="InterPro" id="IPR031160">
    <property type="entry name" value="F_BAR_dom"/>
</dbReference>
<evidence type="ECO:0000259" key="11">
    <source>
        <dbReference type="PROSITE" id="PS51741"/>
    </source>
</evidence>
<feature type="compositionally biased region" description="Low complexity" evidence="9">
    <location>
        <begin position="446"/>
        <end position="461"/>
    </location>
</feature>
<dbReference type="GO" id="GO:0030864">
    <property type="term" value="C:cortical actin cytoskeleton"/>
    <property type="evidence" value="ECO:0007669"/>
    <property type="project" value="UniProtKB-ARBA"/>
</dbReference>
<gene>
    <name evidence="12" type="primary">HOF1</name>
    <name evidence="12" type="ORF">H4219_001093</name>
</gene>
<organism evidence="12 13">
    <name type="scientific">Mycoemilia scoparia</name>
    <dbReference type="NCBI Taxonomy" id="417184"/>
    <lineage>
        <taxon>Eukaryota</taxon>
        <taxon>Fungi</taxon>
        <taxon>Fungi incertae sedis</taxon>
        <taxon>Zoopagomycota</taxon>
        <taxon>Kickxellomycotina</taxon>
        <taxon>Kickxellomycetes</taxon>
        <taxon>Kickxellales</taxon>
        <taxon>Kickxellaceae</taxon>
        <taxon>Mycoemilia</taxon>
    </lineage>
</organism>
<evidence type="ECO:0000256" key="5">
    <source>
        <dbReference type="ARBA" id="ARBA00023212"/>
    </source>
</evidence>
<feature type="compositionally biased region" description="Polar residues" evidence="9">
    <location>
        <begin position="16"/>
        <end position="38"/>
    </location>
</feature>
<dbReference type="Gene3D" id="2.30.30.40">
    <property type="entry name" value="SH3 Domains"/>
    <property type="match status" value="1"/>
</dbReference>
<dbReference type="GO" id="GO:0030036">
    <property type="term" value="P:actin cytoskeleton organization"/>
    <property type="evidence" value="ECO:0007669"/>
    <property type="project" value="UniProtKB-ARBA"/>
</dbReference>
<evidence type="ECO:0000256" key="9">
    <source>
        <dbReference type="SAM" id="MobiDB-lite"/>
    </source>
</evidence>
<dbReference type="InterPro" id="IPR027267">
    <property type="entry name" value="AH/BAR_dom_sf"/>
</dbReference>
<dbReference type="OrthoDB" id="5971719at2759"/>
<dbReference type="PANTHER" id="PTHR23065">
    <property type="entry name" value="PROLINE-SERINE-THREONINE PHOSPHATASE INTERACTING PROTEIN 1"/>
    <property type="match status" value="1"/>
</dbReference>
<evidence type="ECO:0000256" key="4">
    <source>
        <dbReference type="ARBA" id="ARBA00022553"/>
    </source>
</evidence>
<evidence type="ECO:0000313" key="12">
    <source>
        <dbReference type="EMBL" id="KAJ1920856.1"/>
    </source>
</evidence>
<feature type="compositionally biased region" description="Low complexity" evidence="9">
    <location>
        <begin position="488"/>
        <end position="499"/>
    </location>
</feature>
<dbReference type="AlphaFoldDB" id="A0A9W8AAJ8"/>
<dbReference type="SUPFAM" id="SSF50044">
    <property type="entry name" value="SH3-domain"/>
    <property type="match status" value="1"/>
</dbReference>
<evidence type="ECO:0000256" key="1">
    <source>
        <dbReference type="ARBA" id="ARBA00004245"/>
    </source>
</evidence>
<dbReference type="CDD" id="cd00174">
    <property type="entry name" value="SH3"/>
    <property type="match status" value="1"/>
</dbReference>